<proteinExistence type="predicted"/>
<feature type="transmembrane region" description="Helical" evidence="1">
    <location>
        <begin position="193"/>
        <end position="216"/>
    </location>
</feature>
<gene>
    <name evidence="2" type="ORF">LTR24_008190</name>
</gene>
<keyword evidence="1" id="KW-1133">Transmembrane helix</keyword>
<organism evidence="2 3">
    <name type="scientific">Lithohypha guttulata</name>
    <dbReference type="NCBI Taxonomy" id="1690604"/>
    <lineage>
        <taxon>Eukaryota</taxon>
        <taxon>Fungi</taxon>
        <taxon>Dikarya</taxon>
        <taxon>Ascomycota</taxon>
        <taxon>Pezizomycotina</taxon>
        <taxon>Eurotiomycetes</taxon>
        <taxon>Chaetothyriomycetidae</taxon>
        <taxon>Chaetothyriales</taxon>
        <taxon>Trichomeriaceae</taxon>
        <taxon>Lithohypha</taxon>
    </lineage>
</organism>
<name>A0ABR0K0T8_9EURO</name>
<protein>
    <submittedName>
        <fullName evidence="2">Uncharacterized protein</fullName>
    </submittedName>
</protein>
<evidence type="ECO:0000313" key="3">
    <source>
        <dbReference type="Proteomes" id="UP001345013"/>
    </source>
</evidence>
<dbReference type="Proteomes" id="UP001345013">
    <property type="component" value="Unassembled WGS sequence"/>
</dbReference>
<evidence type="ECO:0000256" key="1">
    <source>
        <dbReference type="SAM" id="Phobius"/>
    </source>
</evidence>
<dbReference type="EMBL" id="JAVRRG010000136">
    <property type="protein sequence ID" value="KAK5081491.1"/>
    <property type="molecule type" value="Genomic_DNA"/>
</dbReference>
<sequence length="739" mass="81349">MENSYDSNLPVWRSDIRESLTWPQSKQARAGATYDILTPPDGEFADSEEHDHRLSDEGSSATLHELRLNALGPLFITALYAYTVFGYLLRPSTNDIVPSRLVDPKVLFYTWIILSIFLLDWAKSGLAGFEAAALMKPRLAPAKAMQLMWHLDRGWGSLSGWWKAAGTIYAYVVETFGRGQRRAAARRWRGPGVLWWYLALGSLLFYVAVPLAGISIDPKDSRKLGKRQIVVLGVNETTFDVRNNRVVQGLASNSWRTGRPRTPQAPAIFYAPEGTKNTSATFYEDFIQNVYTYDVLGHDVPNRTVTFFSGPSVAEPAHGKTWGLLSSVSCFGSSLGNMELIFNVTGPNNWTSLYSSVSAATYQTFSANYTTSEMYSLTSAGILPVFSFADNAYGINFQYVIAADTDGWLHYGADWAPGSGEYSNIKLYPLPNKGSFEIVMWQSIYDGFEPDDGFRNMTANPLVALFENGTSLCYGVRCTVESDVGYADLNAVDRTYSNFQQQAASSGAASLNAVSILPIYQWPGVAGIQSIVFRALSTVSMGYLGAPSCLPSSDPTCNAFYGANLATGGVPRVEEITRDGTGYSLHQPSITPERMTLAMYKIFGEAAAAMMAEGPANFTGGLQGLDPANDLVPGKVPWQLVLALLCLWCAITVIPQLWTFDEPRWSSTLEAFEVFRFGAEWKNAVQLFKSNDFRENDVLLDLPGMIGDMMPGADIGFVGLSRIFADAKRRYTNTSDEKR</sequence>
<keyword evidence="1" id="KW-0812">Transmembrane</keyword>
<feature type="transmembrane region" description="Helical" evidence="1">
    <location>
        <begin position="68"/>
        <end position="88"/>
    </location>
</feature>
<comment type="caution">
    <text evidence="2">The sequence shown here is derived from an EMBL/GenBank/DDBJ whole genome shotgun (WGS) entry which is preliminary data.</text>
</comment>
<keyword evidence="3" id="KW-1185">Reference proteome</keyword>
<evidence type="ECO:0000313" key="2">
    <source>
        <dbReference type="EMBL" id="KAK5081491.1"/>
    </source>
</evidence>
<feature type="transmembrane region" description="Helical" evidence="1">
    <location>
        <begin position="108"/>
        <end position="134"/>
    </location>
</feature>
<accession>A0ABR0K0T8</accession>
<keyword evidence="1" id="KW-0472">Membrane</keyword>
<reference evidence="2 3" key="1">
    <citation type="submission" date="2023-08" db="EMBL/GenBank/DDBJ databases">
        <title>Black Yeasts Isolated from many extreme environments.</title>
        <authorList>
            <person name="Coleine C."/>
            <person name="Stajich J.E."/>
            <person name="Selbmann L."/>
        </authorList>
    </citation>
    <scope>NUCLEOTIDE SEQUENCE [LARGE SCALE GENOMIC DNA]</scope>
    <source>
        <strain evidence="2 3">CCFEE 5885</strain>
    </source>
</reference>